<name>A0A512RJ51_9BACT</name>
<dbReference type="InterPro" id="IPR009057">
    <property type="entry name" value="Homeodomain-like_sf"/>
</dbReference>
<evidence type="ECO:0000313" key="6">
    <source>
        <dbReference type="Proteomes" id="UP000321436"/>
    </source>
</evidence>
<evidence type="ECO:0000313" key="5">
    <source>
        <dbReference type="EMBL" id="GEP95694.1"/>
    </source>
</evidence>
<dbReference type="InterPro" id="IPR018060">
    <property type="entry name" value="HTH_AraC"/>
</dbReference>
<dbReference type="SUPFAM" id="SSF46689">
    <property type="entry name" value="Homeodomain-like"/>
    <property type="match status" value="2"/>
</dbReference>
<dbReference type="PROSITE" id="PS01124">
    <property type="entry name" value="HTH_ARAC_FAMILY_2"/>
    <property type="match status" value="1"/>
</dbReference>
<gene>
    <name evidence="5" type="ORF">CCY01nite_19540</name>
</gene>
<dbReference type="EMBL" id="BKAU01000001">
    <property type="protein sequence ID" value="GEP95694.1"/>
    <property type="molecule type" value="Genomic_DNA"/>
</dbReference>
<dbReference type="GO" id="GO:0003700">
    <property type="term" value="F:DNA-binding transcription factor activity"/>
    <property type="evidence" value="ECO:0007669"/>
    <property type="project" value="InterPro"/>
</dbReference>
<feature type="domain" description="HTH araC/xylS-type" evidence="4">
    <location>
        <begin position="29"/>
        <end position="128"/>
    </location>
</feature>
<dbReference type="GO" id="GO:0043565">
    <property type="term" value="F:sequence-specific DNA binding"/>
    <property type="evidence" value="ECO:0007669"/>
    <property type="project" value="InterPro"/>
</dbReference>
<evidence type="ECO:0000259" key="4">
    <source>
        <dbReference type="PROSITE" id="PS01124"/>
    </source>
</evidence>
<dbReference type="PANTHER" id="PTHR47893:SF1">
    <property type="entry name" value="REGULATORY PROTEIN PCHR"/>
    <property type="match status" value="1"/>
</dbReference>
<dbReference type="Proteomes" id="UP000321436">
    <property type="component" value="Unassembled WGS sequence"/>
</dbReference>
<dbReference type="InterPro" id="IPR053142">
    <property type="entry name" value="PchR_regulatory_protein"/>
</dbReference>
<dbReference type="InterPro" id="IPR018062">
    <property type="entry name" value="HTH_AraC-typ_CS"/>
</dbReference>
<comment type="caution">
    <text evidence="5">The sequence shown here is derived from an EMBL/GenBank/DDBJ whole genome shotgun (WGS) entry which is preliminary data.</text>
</comment>
<dbReference type="SMART" id="SM00342">
    <property type="entry name" value="HTH_ARAC"/>
    <property type="match status" value="1"/>
</dbReference>
<dbReference type="Pfam" id="PF12833">
    <property type="entry name" value="HTH_18"/>
    <property type="match status" value="1"/>
</dbReference>
<organism evidence="5 6">
    <name type="scientific">Chitinophaga cymbidii</name>
    <dbReference type="NCBI Taxonomy" id="1096750"/>
    <lineage>
        <taxon>Bacteria</taxon>
        <taxon>Pseudomonadati</taxon>
        <taxon>Bacteroidota</taxon>
        <taxon>Chitinophagia</taxon>
        <taxon>Chitinophagales</taxon>
        <taxon>Chitinophagaceae</taxon>
        <taxon>Chitinophaga</taxon>
    </lineage>
</organism>
<evidence type="ECO:0000256" key="2">
    <source>
        <dbReference type="ARBA" id="ARBA00023125"/>
    </source>
</evidence>
<dbReference type="PANTHER" id="PTHR47893">
    <property type="entry name" value="REGULATORY PROTEIN PCHR"/>
    <property type="match status" value="1"/>
</dbReference>
<dbReference type="Gene3D" id="1.10.10.60">
    <property type="entry name" value="Homeodomain-like"/>
    <property type="match status" value="1"/>
</dbReference>
<reference evidence="5 6" key="1">
    <citation type="submission" date="2019-07" db="EMBL/GenBank/DDBJ databases">
        <title>Whole genome shotgun sequence of Chitinophaga cymbidii NBRC 109752.</title>
        <authorList>
            <person name="Hosoyama A."/>
            <person name="Uohara A."/>
            <person name="Ohji S."/>
            <person name="Ichikawa N."/>
        </authorList>
    </citation>
    <scope>NUCLEOTIDE SEQUENCE [LARGE SCALE GENOMIC DNA]</scope>
    <source>
        <strain evidence="5 6">NBRC 109752</strain>
    </source>
</reference>
<dbReference type="AlphaFoldDB" id="A0A512RJ51"/>
<protein>
    <recommendedName>
        <fullName evidence="4">HTH araC/xylS-type domain-containing protein</fullName>
    </recommendedName>
</protein>
<proteinExistence type="predicted"/>
<keyword evidence="1" id="KW-0805">Transcription regulation</keyword>
<accession>A0A512RJ51</accession>
<evidence type="ECO:0000256" key="3">
    <source>
        <dbReference type="ARBA" id="ARBA00023163"/>
    </source>
</evidence>
<keyword evidence="2" id="KW-0238">DNA-binding</keyword>
<dbReference type="PROSITE" id="PS00041">
    <property type="entry name" value="HTH_ARAC_FAMILY_1"/>
    <property type="match status" value="1"/>
</dbReference>
<keyword evidence="6" id="KW-1185">Reference proteome</keyword>
<keyword evidence="3" id="KW-0804">Transcription</keyword>
<sequence length="143" mass="16614">MWDPLQALLHFNIQPAAPKIPAADLERLHQVKAFLREHYLQADLSLAMLCRKFGLNEFKLKKGFKQLFHCTVFSYVQELKMRTARQLLVAGKMNVNEIADHLNYSSPNHFSTAFRNMYGYPPRALRAFTFNFFAPAPKQSRPE</sequence>
<evidence type="ECO:0000256" key="1">
    <source>
        <dbReference type="ARBA" id="ARBA00023015"/>
    </source>
</evidence>